<feature type="compositionally biased region" description="Low complexity" evidence="1">
    <location>
        <begin position="384"/>
        <end position="394"/>
    </location>
</feature>
<organism evidence="2 3">
    <name type="scientific">Pristionchus entomophagus</name>
    <dbReference type="NCBI Taxonomy" id="358040"/>
    <lineage>
        <taxon>Eukaryota</taxon>
        <taxon>Metazoa</taxon>
        <taxon>Ecdysozoa</taxon>
        <taxon>Nematoda</taxon>
        <taxon>Chromadorea</taxon>
        <taxon>Rhabditida</taxon>
        <taxon>Rhabditina</taxon>
        <taxon>Diplogasteromorpha</taxon>
        <taxon>Diplogasteroidea</taxon>
        <taxon>Neodiplogasteridae</taxon>
        <taxon>Pristionchus</taxon>
    </lineage>
</organism>
<dbReference type="EMBL" id="BTSX01000005">
    <property type="protein sequence ID" value="GMS98704.1"/>
    <property type="molecule type" value="Genomic_DNA"/>
</dbReference>
<feature type="non-terminal residue" evidence="2">
    <location>
        <position position="433"/>
    </location>
</feature>
<protein>
    <submittedName>
        <fullName evidence="2">Uncharacterized protein</fullName>
    </submittedName>
</protein>
<comment type="caution">
    <text evidence="2">The sequence shown here is derived from an EMBL/GenBank/DDBJ whole genome shotgun (WGS) entry which is preliminary data.</text>
</comment>
<sequence>FALTCPQDYNMMFKGESGTLAKVHAINCVPVGSTKIHIYKITPLSGRSFDNPPAKIFSAHCALTVCSRCQPIACPSTSRSSCPTFASADVDGSCASLTCPGDRFAISGGTPTVSKTECTASGWRIGAHENVTRVACAATVSCQDVTPLTCSDASCAVANGTLRCAHEGALVNTRNDERMVAPALSFNCESTTGVWNASMENGTVAPLAGAADFACRVYDAIVTGKRPWLKHVIAVSIVVIWISGGIGLGCLGDHIYGLGDNENPRWTPQLQALFDAEDAKIAAEEAKKRAELSKQNSSEPTTVTKPKTKKEKSDAATKRQPTSDKDTKTAIPTDVTPPPPPSLPRASSTQPQPSQPSSAEQDNQYEPIPDIETVPIVIVTAPPTAAAAAAAPASPLVPPSSDGYELLPQLPDGPIAPPATAPAAAAAAAAAAA</sequence>
<feature type="region of interest" description="Disordered" evidence="1">
    <location>
        <begin position="285"/>
        <end position="366"/>
    </location>
</feature>
<feature type="compositionally biased region" description="Low complexity" evidence="1">
    <location>
        <begin position="421"/>
        <end position="433"/>
    </location>
</feature>
<evidence type="ECO:0000313" key="2">
    <source>
        <dbReference type="EMBL" id="GMS98704.1"/>
    </source>
</evidence>
<feature type="non-terminal residue" evidence="2">
    <location>
        <position position="1"/>
    </location>
</feature>
<proteinExistence type="predicted"/>
<evidence type="ECO:0000256" key="1">
    <source>
        <dbReference type="SAM" id="MobiDB-lite"/>
    </source>
</evidence>
<dbReference type="Proteomes" id="UP001432027">
    <property type="component" value="Unassembled WGS sequence"/>
</dbReference>
<keyword evidence="3" id="KW-1185">Reference proteome</keyword>
<evidence type="ECO:0000313" key="3">
    <source>
        <dbReference type="Proteomes" id="UP001432027"/>
    </source>
</evidence>
<accession>A0AAV5TWR8</accession>
<feature type="region of interest" description="Disordered" evidence="1">
    <location>
        <begin position="384"/>
        <end position="433"/>
    </location>
</feature>
<dbReference type="AlphaFoldDB" id="A0AAV5TWR8"/>
<name>A0AAV5TWR8_9BILA</name>
<reference evidence="2" key="1">
    <citation type="submission" date="2023-10" db="EMBL/GenBank/DDBJ databases">
        <title>Genome assembly of Pristionchus species.</title>
        <authorList>
            <person name="Yoshida K."/>
            <person name="Sommer R.J."/>
        </authorList>
    </citation>
    <scope>NUCLEOTIDE SEQUENCE</scope>
    <source>
        <strain evidence="2">RS0144</strain>
    </source>
</reference>
<feature type="compositionally biased region" description="Basic and acidic residues" evidence="1">
    <location>
        <begin position="311"/>
        <end position="328"/>
    </location>
</feature>
<gene>
    <name evidence="2" type="ORF">PENTCL1PPCAC_20879</name>
</gene>
<feature type="compositionally biased region" description="Low complexity" evidence="1">
    <location>
        <begin position="344"/>
        <end position="358"/>
    </location>
</feature>